<evidence type="ECO:0000313" key="3">
    <source>
        <dbReference type="EMBL" id="CAF1051949.1"/>
    </source>
</evidence>
<dbReference type="Proteomes" id="UP000677228">
    <property type="component" value="Unassembled WGS sequence"/>
</dbReference>
<keyword evidence="2" id="KW-0472">Membrane</keyword>
<accession>A0A8S2JQW5</accession>
<dbReference type="NCBIfam" id="TIGR03696">
    <property type="entry name" value="Rhs_assc_core"/>
    <property type="match status" value="1"/>
</dbReference>
<proteinExistence type="predicted"/>
<dbReference type="EMBL" id="CAJNOK010008023">
    <property type="protein sequence ID" value="CAF1051949.1"/>
    <property type="molecule type" value="Genomic_DNA"/>
</dbReference>
<name>A0A8S2JQW5_9BILA</name>
<dbReference type="Gene3D" id="2.180.10.10">
    <property type="entry name" value="RHS repeat-associated core"/>
    <property type="match status" value="1"/>
</dbReference>
<organism evidence="4 5">
    <name type="scientific">Didymodactylos carnosus</name>
    <dbReference type="NCBI Taxonomy" id="1234261"/>
    <lineage>
        <taxon>Eukaryota</taxon>
        <taxon>Metazoa</taxon>
        <taxon>Spiralia</taxon>
        <taxon>Gnathifera</taxon>
        <taxon>Rotifera</taxon>
        <taxon>Eurotatoria</taxon>
        <taxon>Bdelloidea</taxon>
        <taxon>Philodinida</taxon>
        <taxon>Philodinidae</taxon>
        <taxon>Didymodactylos</taxon>
    </lineage>
</organism>
<feature type="transmembrane region" description="Helical" evidence="2">
    <location>
        <begin position="1331"/>
        <end position="1350"/>
    </location>
</feature>
<dbReference type="PANTHER" id="PTHR32305:SF15">
    <property type="entry name" value="PROTEIN RHSA-RELATED"/>
    <property type="match status" value="1"/>
</dbReference>
<comment type="caution">
    <text evidence="4">The sequence shown here is derived from an EMBL/GenBank/DDBJ whole genome shotgun (WGS) entry which is preliminary data.</text>
</comment>
<keyword evidence="2" id="KW-1133">Transmembrane helix</keyword>
<evidence type="ECO:0000256" key="1">
    <source>
        <dbReference type="SAM" id="MobiDB-lite"/>
    </source>
</evidence>
<feature type="compositionally biased region" description="Basic and acidic residues" evidence="1">
    <location>
        <begin position="226"/>
        <end position="247"/>
    </location>
</feature>
<feature type="transmembrane region" description="Helical" evidence="2">
    <location>
        <begin position="1292"/>
        <end position="1311"/>
    </location>
</feature>
<feature type="non-terminal residue" evidence="4">
    <location>
        <position position="1790"/>
    </location>
</feature>
<feature type="transmembrane region" description="Helical" evidence="2">
    <location>
        <begin position="1468"/>
        <end position="1491"/>
    </location>
</feature>
<reference evidence="4" key="1">
    <citation type="submission" date="2021-02" db="EMBL/GenBank/DDBJ databases">
        <authorList>
            <person name="Nowell W R."/>
        </authorList>
    </citation>
    <scope>NUCLEOTIDE SEQUENCE</scope>
</reference>
<feature type="region of interest" description="Disordered" evidence="1">
    <location>
        <begin position="226"/>
        <end position="248"/>
    </location>
</feature>
<evidence type="ECO:0000256" key="2">
    <source>
        <dbReference type="SAM" id="Phobius"/>
    </source>
</evidence>
<gene>
    <name evidence="3" type="ORF">OVA965_LOCUS16984</name>
    <name evidence="4" type="ORF">TMI583_LOCUS16999</name>
</gene>
<dbReference type="Proteomes" id="UP000682733">
    <property type="component" value="Unassembled WGS sequence"/>
</dbReference>
<feature type="transmembrane region" description="Helical" evidence="2">
    <location>
        <begin position="1362"/>
        <end position="1381"/>
    </location>
</feature>
<keyword evidence="2" id="KW-0812">Transmembrane</keyword>
<evidence type="ECO:0000313" key="5">
    <source>
        <dbReference type="Proteomes" id="UP000682733"/>
    </source>
</evidence>
<dbReference type="PANTHER" id="PTHR32305">
    <property type="match status" value="1"/>
</dbReference>
<evidence type="ECO:0000313" key="4">
    <source>
        <dbReference type="EMBL" id="CAF3818662.1"/>
    </source>
</evidence>
<feature type="transmembrane region" description="Helical" evidence="2">
    <location>
        <begin position="1401"/>
        <end position="1422"/>
    </location>
</feature>
<feature type="transmembrane region" description="Helical" evidence="2">
    <location>
        <begin position="1503"/>
        <end position="1523"/>
    </location>
</feature>
<dbReference type="InterPro" id="IPR050708">
    <property type="entry name" value="T6SS_VgrG/RHS"/>
</dbReference>
<sequence length="1790" mass="203872">ITWSNKKWLFDGYQWQEKIIEEDIVQGNKFVYKLGKDYILYKANKEASFKLYKQDAKGQLTGDYVFDFNVTSWENIYNGYPNYIAYKPSDNRIFILPIKKKTMTLDGTYYLADGNLTPWSNSQLLIISQSISQEKDSQTFTFYSNPGHCEPYQDPVIVKSSLEIVNEKRHTGYFYHEKSATIMNDIIVYHKTDTIPGDEKFGHGWIEDNYESDNVQRRYFNAKQEEISAPLKDRNSKDNNSKSESLPDPKTTLFINKTNLEIAQFYNASVLDDEAAYLGFESYEIDNALAWNYERQNLIKNDWTLTGEYYLRLRNKNDSIHRTFSPKNQDCSYQAACWIRSTNTNSALSVDFKAIIKTNKQDIIGLLPAKLLISRGEWCYFEINIDLAQIKTNGTLTLIYSRKVNNKLCFFQEDTIKVENQQNPGFSALGVLKSTAIEQLLANVHNVELRSLVAPEIQIGFLQDVLPEIMKNKSSYKNIHEKYQRHQEKVNQCVYQINKDIGLKDNQQLDFKNLLEHIKQQPKYKVYYQQLNELKVVSDQIKVELENYSKSEDTFKDFIRHVIDTHDYLTYLMNTKEERTITTSTFDAIAILNNICFYVWKANSNNELVLFRTNEEKIIKPQQTINLLYTATSAQFQKLIDVTNKCLPKEKRESLKQGHEYLLIDLIIQPTNDYSLDIDHIRFSPRDQQFYARVYNPQTYQVTSLLDGNGSIKYVFYNQQYEPLAVTDWNKYLNELSIHGRHGTALSFGSMLAREQPRSQMKIKPIHGFYEEFSKTSFEERWLIDTIKNWKRTPGCLIHTGKSGDSLILQNEWLDEYSAGLHVQLYVQSDAKIEIKLHKHSIIVECLNTNKTNLIINNKNISSVPSYGEYLIISEGNRLWLWINGQLQLDQAFKVHVDNSNYLSLHLTGNVSLNQLVLFSKPAIDVVYKTILDEELQTIQLENSQTAIVSQTLYDDLGRQAIIIKPTQIIVDDDKPLLAFQNDFIQNGYIHQNNNVWQTGKLIGTGNKFNPKDEDTQPKSIGIYTETAKNIWTILSNEGYLYSANKLCSLFKKEFYQILKNYQIFIPEIIGVLQEHSSCQMGESSCDVEAYMIDENGNHRHYWTGYSRYELQYKKTNNQIEHIDYKSMVRDKPKTSFKMIHDALGNVTKAEHKGIMEIIYDPTTNRPKIIKLQDGRQVSYDYDVQGERVRKHVINRKGEKLMEVLYLRDGEGRSLVEKVIHFTDSQHSEQYTGYIYGPKEWDEETGLYNYHARLYDPDIGRFYQIDPQEQYASPYKYCGNSPISLIDPSGEIAFLPFLMIGLGVLGGYLGGSATNNSWLPWEWDLTKASTYLGIGGGALAGALAPIGITASTSALVAMGLTVAKATTITSLIGVAGMYLGMATGNHNWNMMQWQWSRPMTWSSGFQGFIFGASAIGGVGAWYQYYTSLGVVGKWALTISSGGLSISMGYLSCAAVNNSFSFKQWKLSLGTVFAGLGGAFGGFMVPLGFVYTGKFVSSFQTTNAQLLIGCGTIASGLGTAYLFGSAANNSFTNWNMSSPKTYESVMSGILFGISLPGLPKAFKEGMKNTSKAWKRIEFKNYFEKGKYGTDEQFAKEIAAAVDPLFDGNVQGLTKPSKAGAISITTTADGKKFFAYSGSEKNAVVYGVIDQKGNIHMHIEGIVPDLRDGKRFGFELIEKKLNITKQQVWDQSGMPNERGHTQPRAPETCGEPRAMQLTFEAGYLKDDILSFSTFKRSSSGAVPINACPNCQQYVPGKIYTESIFYNSFQNSFGHVIFTAQFSIPQLHQNSSI</sequence>
<feature type="transmembrane region" description="Helical" evidence="2">
    <location>
        <begin position="1434"/>
        <end position="1456"/>
    </location>
</feature>
<protein>
    <submittedName>
        <fullName evidence="4">Uncharacterized protein</fullName>
    </submittedName>
</protein>
<dbReference type="EMBL" id="CAJOBA010008039">
    <property type="protein sequence ID" value="CAF3818662.1"/>
    <property type="molecule type" value="Genomic_DNA"/>
</dbReference>
<dbReference type="InterPro" id="IPR022385">
    <property type="entry name" value="Rhs_assc_core"/>
</dbReference>